<dbReference type="PANTHER" id="PTHR11410:SF0">
    <property type="entry name" value="ATP SYNTHASE SUBUNIT A"/>
    <property type="match status" value="1"/>
</dbReference>
<dbReference type="Proteomes" id="UP000620156">
    <property type="component" value="Unassembled WGS sequence"/>
</dbReference>
<dbReference type="GO" id="GO:0046933">
    <property type="term" value="F:proton-transporting ATP synthase activity, rotational mechanism"/>
    <property type="evidence" value="ECO:0007669"/>
    <property type="project" value="UniProtKB-UniRule"/>
</dbReference>
<dbReference type="CDD" id="cd00310">
    <property type="entry name" value="ATP-synt_Fo_a_6"/>
    <property type="match status" value="1"/>
</dbReference>
<dbReference type="InterPro" id="IPR045083">
    <property type="entry name" value="ATP_synth_F0_asu_bact/mt"/>
</dbReference>
<organism evidence="13 14">
    <name type="scientific">Streptomyces ruber</name>
    <dbReference type="NCBI Taxonomy" id="83378"/>
    <lineage>
        <taxon>Bacteria</taxon>
        <taxon>Bacillati</taxon>
        <taxon>Actinomycetota</taxon>
        <taxon>Actinomycetes</taxon>
        <taxon>Kitasatosporales</taxon>
        <taxon>Streptomycetaceae</taxon>
        <taxon>Streptomyces</taxon>
    </lineage>
</organism>
<evidence type="ECO:0000256" key="12">
    <source>
        <dbReference type="RuleBase" id="RU000483"/>
    </source>
</evidence>
<evidence type="ECO:0000256" key="9">
    <source>
        <dbReference type="ARBA" id="ARBA00023136"/>
    </source>
</evidence>
<evidence type="ECO:0000256" key="8">
    <source>
        <dbReference type="ARBA" id="ARBA00023065"/>
    </source>
</evidence>
<dbReference type="AlphaFoldDB" id="A0A918B8D9"/>
<dbReference type="Pfam" id="PF00119">
    <property type="entry name" value="ATP-synt_A"/>
    <property type="match status" value="1"/>
</dbReference>
<evidence type="ECO:0000256" key="11">
    <source>
        <dbReference type="HAMAP-Rule" id="MF_01393"/>
    </source>
</evidence>
<keyword evidence="6 11" id="KW-0375">Hydrogen ion transport</keyword>
<accession>A0A918B8D9</accession>
<keyword evidence="10 11" id="KW-0066">ATP synthesis</keyword>
<keyword evidence="11" id="KW-1003">Cell membrane</keyword>
<feature type="transmembrane region" description="Helical" evidence="11">
    <location>
        <begin position="103"/>
        <end position="122"/>
    </location>
</feature>
<evidence type="ECO:0000256" key="4">
    <source>
        <dbReference type="ARBA" id="ARBA00022547"/>
    </source>
</evidence>
<evidence type="ECO:0000313" key="13">
    <source>
        <dbReference type="EMBL" id="GGQ42567.1"/>
    </source>
</evidence>
<keyword evidence="5 11" id="KW-0812">Transmembrane</keyword>
<dbReference type="PANTHER" id="PTHR11410">
    <property type="entry name" value="ATP SYNTHASE SUBUNIT A"/>
    <property type="match status" value="1"/>
</dbReference>
<dbReference type="GO" id="GO:0045259">
    <property type="term" value="C:proton-transporting ATP synthase complex"/>
    <property type="evidence" value="ECO:0007669"/>
    <property type="project" value="UniProtKB-KW"/>
</dbReference>
<dbReference type="PRINTS" id="PR00123">
    <property type="entry name" value="ATPASEA"/>
</dbReference>
<comment type="function">
    <text evidence="11 12">Key component of the proton channel; it plays a direct role in the translocation of protons across the membrane.</text>
</comment>
<dbReference type="NCBIfam" id="TIGR01131">
    <property type="entry name" value="ATP_synt_6_or_A"/>
    <property type="match status" value="1"/>
</dbReference>
<evidence type="ECO:0000256" key="6">
    <source>
        <dbReference type="ARBA" id="ARBA00022781"/>
    </source>
</evidence>
<gene>
    <name evidence="11 13" type="primary">atpB</name>
    <name evidence="13" type="ORF">GCM10010145_09330</name>
</gene>
<name>A0A918B8D9_9ACTN</name>
<evidence type="ECO:0000256" key="7">
    <source>
        <dbReference type="ARBA" id="ARBA00022989"/>
    </source>
</evidence>
<feature type="transmembrane region" description="Helical" evidence="11">
    <location>
        <begin position="128"/>
        <end position="148"/>
    </location>
</feature>
<dbReference type="InterPro" id="IPR035908">
    <property type="entry name" value="F0_ATP_A_sf"/>
</dbReference>
<evidence type="ECO:0000256" key="3">
    <source>
        <dbReference type="ARBA" id="ARBA00022448"/>
    </source>
</evidence>
<evidence type="ECO:0000256" key="10">
    <source>
        <dbReference type="ARBA" id="ARBA00023310"/>
    </source>
</evidence>
<comment type="caution">
    <text evidence="13">The sequence shown here is derived from an EMBL/GenBank/DDBJ whole genome shotgun (WGS) entry which is preliminary data.</text>
</comment>
<keyword evidence="8 11" id="KW-0406">Ion transport</keyword>
<sequence length="273" mass="29476">MEHPLNAHALTPTPLAAGDGFHTPSIAEFFPDAVLFEGTIFELTRIRMALILITLVIAALFVIGMRKPKLVPRGGQNVAEVAIDFVRNQIAFETLGKKEGNRYLPYLVTLFFFVFGANILAITPGVNIAATSTIGLPFLLAIITWAIYHVQGVREHGFVGYVKVQTVVPGVPKALAPVVILLEALQALVIRPFSLMLRLMANMMAGHILLVLFFSGASYLLLEGGGLLPVAGVGSAVMGLAFTGFELFVAALQAYIFTLLTAMYINMAISHEH</sequence>
<feature type="transmembrane region" description="Helical" evidence="11">
    <location>
        <begin position="242"/>
        <end position="265"/>
    </location>
</feature>
<keyword evidence="4 11" id="KW-0138">CF(0)</keyword>
<protein>
    <recommendedName>
        <fullName evidence="11 12">ATP synthase subunit a</fullName>
    </recommendedName>
    <alternativeName>
        <fullName evidence="11">ATP synthase F0 sector subunit a</fullName>
    </alternativeName>
    <alternativeName>
        <fullName evidence="11">F-ATPase subunit 6</fullName>
    </alternativeName>
</protein>
<keyword evidence="9 11" id="KW-0472">Membrane</keyword>
<dbReference type="InterPro" id="IPR000568">
    <property type="entry name" value="ATP_synth_F0_asu"/>
</dbReference>
<dbReference type="RefSeq" id="WP_189215256.1">
    <property type="nucleotide sequence ID" value="NZ_BMQK01000001.1"/>
</dbReference>
<dbReference type="EMBL" id="BMQK01000001">
    <property type="protein sequence ID" value="GGQ42567.1"/>
    <property type="molecule type" value="Genomic_DNA"/>
</dbReference>
<keyword evidence="7 11" id="KW-1133">Transmembrane helix</keyword>
<dbReference type="Gene3D" id="1.20.120.220">
    <property type="entry name" value="ATP synthase, F0 complex, subunit A"/>
    <property type="match status" value="1"/>
</dbReference>
<keyword evidence="14" id="KW-1185">Reference proteome</keyword>
<reference evidence="13" key="2">
    <citation type="submission" date="2020-09" db="EMBL/GenBank/DDBJ databases">
        <authorList>
            <person name="Sun Q."/>
            <person name="Ohkuma M."/>
        </authorList>
    </citation>
    <scope>NUCLEOTIDE SEQUENCE</scope>
    <source>
        <strain evidence="13">JCM 3131</strain>
    </source>
</reference>
<keyword evidence="3 11" id="KW-0813">Transport</keyword>
<dbReference type="HAMAP" id="MF_01393">
    <property type="entry name" value="ATP_synth_a_bact"/>
    <property type="match status" value="1"/>
</dbReference>
<comment type="subcellular location">
    <subcellularLocation>
        <location evidence="11 12">Cell membrane</location>
        <topology evidence="11 12">Multi-pass membrane protein</topology>
    </subcellularLocation>
    <subcellularLocation>
        <location evidence="1">Membrane</location>
        <topology evidence="1">Multi-pass membrane protein</topology>
    </subcellularLocation>
</comment>
<evidence type="ECO:0000256" key="5">
    <source>
        <dbReference type="ARBA" id="ARBA00022692"/>
    </source>
</evidence>
<feature type="transmembrane region" description="Helical" evidence="11">
    <location>
        <begin position="199"/>
        <end position="222"/>
    </location>
</feature>
<reference evidence="13" key="1">
    <citation type="journal article" date="2014" name="Int. J. Syst. Evol. Microbiol.">
        <title>Complete genome sequence of Corynebacterium casei LMG S-19264T (=DSM 44701T), isolated from a smear-ripened cheese.</title>
        <authorList>
            <consortium name="US DOE Joint Genome Institute (JGI-PGF)"/>
            <person name="Walter F."/>
            <person name="Albersmeier A."/>
            <person name="Kalinowski J."/>
            <person name="Ruckert C."/>
        </authorList>
    </citation>
    <scope>NUCLEOTIDE SEQUENCE</scope>
    <source>
        <strain evidence="13">JCM 3131</strain>
    </source>
</reference>
<evidence type="ECO:0000256" key="1">
    <source>
        <dbReference type="ARBA" id="ARBA00004141"/>
    </source>
</evidence>
<evidence type="ECO:0000313" key="14">
    <source>
        <dbReference type="Proteomes" id="UP000620156"/>
    </source>
</evidence>
<proteinExistence type="inferred from homology"/>
<feature type="transmembrane region" description="Helical" evidence="11">
    <location>
        <begin position="46"/>
        <end position="63"/>
    </location>
</feature>
<dbReference type="GO" id="GO:0005886">
    <property type="term" value="C:plasma membrane"/>
    <property type="evidence" value="ECO:0007669"/>
    <property type="project" value="UniProtKB-SubCell"/>
</dbReference>
<comment type="similarity">
    <text evidence="2 11 12">Belongs to the ATPase A chain family.</text>
</comment>
<dbReference type="SUPFAM" id="SSF81336">
    <property type="entry name" value="F1F0 ATP synthase subunit A"/>
    <property type="match status" value="1"/>
</dbReference>
<evidence type="ECO:0000256" key="2">
    <source>
        <dbReference type="ARBA" id="ARBA00006810"/>
    </source>
</evidence>